<dbReference type="SMART" id="SM00487">
    <property type="entry name" value="DEXDc"/>
    <property type="match status" value="1"/>
</dbReference>
<evidence type="ECO:0000256" key="6">
    <source>
        <dbReference type="ARBA" id="ARBA00023125"/>
    </source>
</evidence>
<evidence type="ECO:0000256" key="2">
    <source>
        <dbReference type="ARBA" id="ARBA00022741"/>
    </source>
</evidence>
<evidence type="ECO:0000256" key="3">
    <source>
        <dbReference type="ARBA" id="ARBA00022801"/>
    </source>
</evidence>
<keyword evidence="4 11" id="KW-0347">Helicase</keyword>
<proteinExistence type="inferred from homology"/>
<keyword evidence="12" id="KW-1185">Reference proteome</keyword>
<dbReference type="GO" id="GO:0043590">
    <property type="term" value="C:bacterial nucleoid"/>
    <property type="evidence" value="ECO:0007669"/>
    <property type="project" value="TreeGrafter"/>
</dbReference>
<dbReference type="GO" id="GO:0043138">
    <property type="term" value="F:3'-5' DNA helicase activity"/>
    <property type="evidence" value="ECO:0007669"/>
    <property type="project" value="UniProtKB-EC"/>
</dbReference>
<reference evidence="11" key="1">
    <citation type="submission" date="2020-06" db="EMBL/GenBank/DDBJ databases">
        <title>Legume-microbial interactions unlock mineral nutrients during tropical forest succession.</title>
        <authorList>
            <person name="Epihov D.Z."/>
        </authorList>
    </citation>
    <scope>NUCLEOTIDE SEQUENCE [LARGE SCALE GENOMIC DNA]</scope>
    <source>
        <strain evidence="11">Pan2503</strain>
    </source>
</reference>
<evidence type="ECO:0000313" key="12">
    <source>
        <dbReference type="Proteomes" id="UP000567293"/>
    </source>
</evidence>
<feature type="non-terminal residue" evidence="11">
    <location>
        <position position="261"/>
    </location>
</feature>
<comment type="similarity">
    <text evidence="1">Belongs to the helicase family. RecQ subfamily.</text>
</comment>
<dbReference type="InterPro" id="IPR014001">
    <property type="entry name" value="Helicase_ATP-bd"/>
</dbReference>
<keyword evidence="3 11" id="KW-0378">Hydrolase</keyword>
<dbReference type="GO" id="GO:0005524">
    <property type="term" value="F:ATP binding"/>
    <property type="evidence" value="ECO:0007669"/>
    <property type="project" value="UniProtKB-KW"/>
</dbReference>
<gene>
    <name evidence="11" type="ORF">HRJ53_26100</name>
</gene>
<dbReference type="Pfam" id="PF00270">
    <property type="entry name" value="DEAD"/>
    <property type="match status" value="1"/>
</dbReference>
<keyword evidence="2" id="KW-0547">Nucleotide-binding</keyword>
<evidence type="ECO:0000256" key="5">
    <source>
        <dbReference type="ARBA" id="ARBA00022840"/>
    </source>
</evidence>
<evidence type="ECO:0000256" key="9">
    <source>
        <dbReference type="ARBA" id="ARBA00034808"/>
    </source>
</evidence>
<dbReference type="PROSITE" id="PS51192">
    <property type="entry name" value="HELICASE_ATP_BIND_1"/>
    <property type="match status" value="1"/>
</dbReference>
<feature type="domain" description="Helicase ATP-binding" evidence="10">
    <location>
        <begin position="25"/>
        <end position="193"/>
    </location>
</feature>
<dbReference type="SUPFAM" id="SSF52540">
    <property type="entry name" value="P-loop containing nucleoside triphosphate hydrolases"/>
    <property type="match status" value="2"/>
</dbReference>
<dbReference type="InterPro" id="IPR027417">
    <property type="entry name" value="P-loop_NTPase"/>
</dbReference>
<dbReference type="GO" id="GO:0006310">
    <property type="term" value="P:DNA recombination"/>
    <property type="evidence" value="ECO:0007669"/>
    <property type="project" value="InterPro"/>
</dbReference>
<dbReference type="PANTHER" id="PTHR13710:SF105">
    <property type="entry name" value="ATP-DEPENDENT DNA HELICASE Q1"/>
    <property type="match status" value="1"/>
</dbReference>
<dbReference type="NCBIfam" id="TIGR00614">
    <property type="entry name" value="recQ_fam"/>
    <property type="match status" value="1"/>
</dbReference>
<keyword evidence="5" id="KW-0067">ATP-binding</keyword>
<dbReference type="FunFam" id="3.40.50.300:FF:000296">
    <property type="entry name" value="ATP-dependent DNA helicase RecQ"/>
    <property type="match status" value="1"/>
</dbReference>
<evidence type="ECO:0000256" key="7">
    <source>
        <dbReference type="ARBA" id="ARBA00023235"/>
    </source>
</evidence>
<evidence type="ECO:0000256" key="8">
    <source>
        <dbReference type="ARBA" id="ARBA00034617"/>
    </source>
</evidence>
<dbReference type="GO" id="GO:0016787">
    <property type="term" value="F:hydrolase activity"/>
    <property type="evidence" value="ECO:0007669"/>
    <property type="project" value="UniProtKB-KW"/>
</dbReference>
<keyword evidence="7" id="KW-0413">Isomerase</keyword>
<dbReference type="InterPro" id="IPR004589">
    <property type="entry name" value="DNA_helicase_ATP-dep_RecQ"/>
</dbReference>
<dbReference type="GO" id="GO:0003677">
    <property type="term" value="F:DNA binding"/>
    <property type="evidence" value="ECO:0007669"/>
    <property type="project" value="UniProtKB-KW"/>
</dbReference>
<dbReference type="GO" id="GO:0006281">
    <property type="term" value="P:DNA repair"/>
    <property type="evidence" value="ECO:0007669"/>
    <property type="project" value="TreeGrafter"/>
</dbReference>
<dbReference type="GO" id="GO:0005737">
    <property type="term" value="C:cytoplasm"/>
    <property type="evidence" value="ECO:0007669"/>
    <property type="project" value="TreeGrafter"/>
</dbReference>
<evidence type="ECO:0000256" key="4">
    <source>
        <dbReference type="ARBA" id="ARBA00022806"/>
    </source>
</evidence>
<organism evidence="11 12">
    <name type="scientific">Candidatus Acidiferrum panamense</name>
    <dbReference type="NCBI Taxonomy" id="2741543"/>
    <lineage>
        <taxon>Bacteria</taxon>
        <taxon>Pseudomonadati</taxon>
        <taxon>Acidobacteriota</taxon>
        <taxon>Terriglobia</taxon>
        <taxon>Candidatus Acidiferrales</taxon>
        <taxon>Candidatus Acidiferrum</taxon>
    </lineage>
</organism>
<accession>A0A7V8NVW5</accession>
<name>A0A7V8NVW5_9BACT</name>
<keyword evidence="6" id="KW-0238">DNA-binding</keyword>
<dbReference type="GO" id="GO:0030894">
    <property type="term" value="C:replisome"/>
    <property type="evidence" value="ECO:0007669"/>
    <property type="project" value="TreeGrafter"/>
</dbReference>
<dbReference type="PANTHER" id="PTHR13710">
    <property type="entry name" value="DNA HELICASE RECQ FAMILY MEMBER"/>
    <property type="match status" value="1"/>
</dbReference>
<protein>
    <recommendedName>
        <fullName evidence="9">DNA 3'-5' helicase</fullName>
        <ecNumber evidence="9">5.6.2.4</ecNumber>
    </recommendedName>
</protein>
<dbReference type="Proteomes" id="UP000567293">
    <property type="component" value="Unassembled WGS sequence"/>
</dbReference>
<evidence type="ECO:0000313" key="11">
    <source>
        <dbReference type="EMBL" id="MBA0088473.1"/>
    </source>
</evidence>
<evidence type="ECO:0000259" key="10">
    <source>
        <dbReference type="PROSITE" id="PS51192"/>
    </source>
</evidence>
<sequence>MPDIYAALKRYWGYDSFRPLQERIIHSLMAGNDVAVVMPTGGGKSLCYQLPALVLGQTVVVISPLIALMQDQVAQLSEMGIPGAVLNSTLPPEQQHAVMRAATQGAFRLLYLSPERLARADTIGWLRQVPIACFAIDEAHCISEWGHEFRPDYRQLSALRHQFPDKPIAAFTASATRRVRHDIVQQLRLREPHKYIASFHRDNLRYVVYQCEKRQHFGLLEAGLRSYAGQSVIVYAPTIAAVEETVDLLADRKIVAFEALA</sequence>
<dbReference type="AlphaFoldDB" id="A0A7V8NVW5"/>
<comment type="caution">
    <text evidence="11">The sequence shown here is derived from an EMBL/GenBank/DDBJ whole genome shotgun (WGS) entry which is preliminary data.</text>
</comment>
<dbReference type="Gene3D" id="3.40.50.300">
    <property type="entry name" value="P-loop containing nucleotide triphosphate hydrolases"/>
    <property type="match status" value="1"/>
</dbReference>
<dbReference type="GO" id="GO:0009378">
    <property type="term" value="F:four-way junction helicase activity"/>
    <property type="evidence" value="ECO:0007669"/>
    <property type="project" value="TreeGrafter"/>
</dbReference>
<evidence type="ECO:0000256" key="1">
    <source>
        <dbReference type="ARBA" id="ARBA00005446"/>
    </source>
</evidence>
<dbReference type="InterPro" id="IPR011545">
    <property type="entry name" value="DEAD/DEAH_box_helicase_dom"/>
</dbReference>
<dbReference type="EMBL" id="JACDQQ010002511">
    <property type="protein sequence ID" value="MBA0088473.1"/>
    <property type="molecule type" value="Genomic_DNA"/>
</dbReference>
<comment type="catalytic activity">
    <reaction evidence="8">
        <text>Couples ATP hydrolysis with the unwinding of duplex DNA by translocating in the 3'-5' direction.</text>
        <dbReference type="EC" id="5.6.2.4"/>
    </reaction>
</comment>
<dbReference type="CDD" id="cd17920">
    <property type="entry name" value="DEXHc_RecQ"/>
    <property type="match status" value="1"/>
</dbReference>
<dbReference type="EC" id="5.6.2.4" evidence="9"/>